<gene>
    <name evidence="1" type="ORF">HPB49_007371</name>
</gene>
<evidence type="ECO:0000313" key="1">
    <source>
        <dbReference type="EMBL" id="KAH7965403.1"/>
    </source>
</evidence>
<protein>
    <submittedName>
        <fullName evidence="1">Uncharacterized protein</fullName>
    </submittedName>
</protein>
<reference evidence="1" key="1">
    <citation type="submission" date="2020-05" db="EMBL/GenBank/DDBJ databases">
        <title>Large-scale comparative analyses of tick genomes elucidate their genetic diversity and vector capacities.</title>
        <authorList>
            <person name="Jia N."/>
            <person name="Wang J."/>
            <person name="Shi W."/>
            <person name="Du L."/>
            <person name="Sun Y."/>
            <person name="Zhan W."/>
            <person name="Jiang J."/>
            <person name="Wang Q."/>
            <person name="Zhang B."/>
            <person name="Ji P."/>
            <person name="Sakyi L.B."/>
            <person name="Cui X."/>
            <person name="Yuan T."/>
            <person name="Jiang B."/>
            <person name="Yang W."/>
            <person name="Lam T.T.-Y."/>
            <person name="Chang Q."/>
            <person name="Ding S."/>
            <person name="Wang X."/>
            <person name="Zhu J."/>
            <person name="Ruan X."/>
            <person name="Zhao L."/>
            <person name="Wei J."/>
            <person name="Que T."/>
            <person name="Du C."/>
            <person name="Cheng J."/>
            <person name="Dai P."/>
            <person name="Han X."/>
            <person name="Huang E."/>
            <person name="Gao Y."/>
            <person name="Liu J."/>
            <person name="Shao H."/>
            <person name="Ye R."/>
            <person name="Li L."/>
            <person name="Wei W."/>
            <person name="Wang X."/>
            <person name="Wang C."/>
            <person name="Yang T."/>
            <person name="Huo Q."/>
            <person name="Li W."/>
            <person name="Guo W."/>
            <person name="Chen H."/>
            <person name="Zhou L."/>
            <person name="Ni X."/>
            <person name="Tian J."/>
            <person name="Zhou Y."/>
            <person name="Sheng Y."/>
            <person name="Liu T."/>
            <person name="Pan Y."/>
            <person name="Xia L."/>
            <person name="Li J."/>
            <person name="Zhao F."/>
            <person name="Cao W."/>
        </authorList>
    </citation>
    <scope>NUCLEOTIDE SEQUENCE</scope>
    <source>
        <strain evidence="1">Dsil-2018</strain>
    </source>
</reference>
<comment type="caution">
    <text evidence="1">The sequence shown here is derived from an EMBL/GenBank/DDBJ whole genome shotgun (WGS) entry which is preliminary data.</text>
</comment>
<name>A0ACB8DBN2_DERSI</name>
<dbReference type="Proteomes" id="UP000821865">
    <property type="component" value="Chromosome 2"/>
</dbReference>
<proteinExistence type="predicted"/>
<dbReference type="EMBL" id="CM023471">
    <property type="protein sequence ID" value="KAH7965403.1"/>
    <property type="molecule type" value="Genomic_DNA"/>
</dbReference>
<accession>A0ACB8DBN2</accession>
<organism evidence="1 2">
    <name type="scientific">Dermacentor silvarum</name>
    <name type="common">Tick</name>
    <dbReference type="NCBI Taxonomy" id="543639"/>
    <lineage>
        <taxon>Eukaryota</taxon>
        <taxon>Metazoa</taxon>
        <taxon>Ecdysozoa</taxon>
        <taxon>Arthropoda</taxon>
        <taxon>Chelicerata</taxon>
        <taxon>Arachnida</taxon>
        <taxon>Acari</taxon>
        <taxon>Parasitiformes</taxon>
        <taxon>Ixodida</taxon>
        <taxon>Ixodoidea</taxon>
        <taxon>Ixodidae</taxon>
        <taxon>Rhipicephalinae</taxon>
        <taxon>Dermacentor</taxon>
    </lineage>
</organism>
<sequence length="350" mass="38328">MEASQAGGDRQERKQQQPLDPLLWLKALVAELLLFVKIVLLAFEHMWEKPTLCHSQASMEGNTVIVTGATSGVGKETAMELARRGARVIIGCRNLHKARQVAQEIFDQTKRRVVVKHLDMNSLKSVRHFCDDVIKTEDTLDVLINNAGAIGHSKKVKLTEDGFEEIFQANYLAPLLLTVLLLDLLKKSSPSRVINVASDFHRLGEVGSVAQKARGVNLVANPTAVYGNAKLALCMATVALADRLRGTGVTVNSLHPGAVKTHIADEGPGLRKFLFDLILIIKGKTPLEGAQTTVRLAVDPELEQTSGEYFENCAPAAPCYRSAHLADHRLADEVLRSSLELLNWRGGRPL</sequence>
<keyword evidence="2" id="KW-1185">Reference proteome</keyword>
<evidence type="ECO:0000313" key="2">
    <source>
        <dbReference type="Proteomes" id="UP000821865"/>
    </source>
</evidence>